<dbReference type="RefSeq" id="WP_408163977.1">
    <property type="nucleotide sequence ID" value="NZ_JAQQDB010000056.1"/>
</dbReference>
<gene>
    <name evidence="1" type="ORF">PQR08_35190</name>
</gene>
<comment type="caution">
    <text evidence="1">The sequence shown here is derived from an EMBL/GenBank/DDBJ whole genome shotgun (WGS) entry which is preliminary data.</text>
</comment>
<evidence type="ECO:0000313" key="1">
    <source>
        <dbReference type="EMBL" id="MFM0522676.1"/>
    </source>
</evidence>
<proteinExistence type="predicted"/>
<reference evidence="1 2" key="1">
    <citation type="journal article" date="2024" name="Chem. Sci.">
        <title>Discovery of megapolipeptins by genome mining of a Burkholderiales bacteria collection.</title>
        <authorList>
            <person name="Paulo B.S."/>
            <person name="Recchia M.J.J."/>
            <person name="Lee S."/>
            <person name="Fergusson C.H."/>
            <person name="Romanowski S.B."/>
            <person name="Hernandez A."/>
            <person name="Krull N."/>
            <person name="Liu D.Y."/>
            <person name="Cavanagh H."/>
            <person name="Bos A."/>
            <person name="Gray C.A."/>
            <person name="Murphy B.T."/>
            <person name="Linington R.G."/>
            <person name="Eustaquio A.S."/>
        </authorList>
    </citation>
    <scope>NUCLEOTIDE SEQUENCE [LARGE SCALE GENOMIC DNA]</scope>
    <source>
        <strain evidence="1 2">RL17-374-BIF-D</strain>
    </source>
</reference>
<sequence>MTNAELTEIPSQELVHLLDWMVWEMNHRGREDVLMWRKELSARSDAGTTDVTRAIAVCDDYLAPEGSEEARLAQAKAWPELKS</sequence>
<evidence type="ECO:0000313" key="2">
    <source>
        <dbReference type="Proteomes" id="UP001629462"/>
    </source>
</evidence>
<dbReference type="EMBL" id="JAQQDB010000056">
    <property type="protein sequence ID" value="MFM0522676.1"/>
    <property type="molecule type" value="Genomic_DNA"/>
</dbReference>
<keyword evidence="2" id="KW-1185">Reference proteome</keyword>
<accession>A0ABW9CVV6</accession>
<dbReference type="Proteomes" id="UP001629462">
    <property type="component" value="Unassembled WGS sequence"/>
</dbReference>
<name>A0ABW9CVV6_9BURK</name>
<organism evidence="1 2">
    <name type="scientific">Caballeronia jiangsuensis</name>
    <dbReference type="NCBI Taxonomy" id="1458357"/>
    <lineage>
        <taxon>Bacteria</taxon>
        <taxon>Pseudomonadati</taxon>
        <taxon>Pseudomonadota</taxon>
        <taxon>Betaproteobacteria</taxon>
        <taxon>Burkholderiales</taxon>
        <taxon>Burkholderiaceae</taxon>
        <taxon>Caballeronia</taxon>
    </lineage>
</organism>
<protein>
    <submittedName>
        <fullName evidence="1">Uncharacterized protein</fullName>
    </submittedName>
</protein>